<evidence type="ECO:0000259" key="1">
    <source>
        <dbReference type="PROSITE" id="PS50943"/>
    </source>
</evidence>
<name>A0A1I2C5X5_9ACTN</name>
<dbReference type="Pfam" id="PF19054">
    <property type="entry name" value="DUF5753"/>
    <property type="match status" value="1"/>
</dbReference>
<dbReference type="Gene3D" id="1.10.260.40">
    <property type="entry name" value="lambda repressor-like DNA-binding domains"/>
    <property type="match status" value="1"/>
</dbReference>
<dbReference type="Pfam" id="PF13560">
    <property type="entry name" value="HTH_31"/>
    <property type="match status" value="1"/>
</dbReference>
<dbReference type="GO" id="GO:0003677">
    <property type="term" value="F:DNA binding"/>
    <property type="evidence" value="ECO:0007669"/>
    <property type="project" value="InterPro"/>
</dbReference>
<dbReference type="EMBL" id="FOMZ01000019">
    <property type="protein sequence ID" value="SFE63704.1"/>
    <property type="molecule type" value="Genomic_DNA"/>
</dbReference>
<gene>
    <name evidence="2" type="ORF">SAMN04487819_11941</name>
</gene>
<evidence type="ECO:0000313" key="2">
    <source>
        <dbReference type="EMBL" id="SFE63704.1"/>
    </source>
</evidence>
<dbReference type="InterPro" id="IPR043917">
    <property type="entry name" value="DUF5753"/>
</dbReference>
<organism evidence="2 3">
    <name type="scientific">Actinopolyspora alba</name>
    <dbReference type="NCBI Taxonomy" id="673379"/>
    <lineage>
        <taxon>Bacteria</taxon>
        <taxon>Bacillati</taxon>
        <taxon>Actinomycetota</taxon>
        <taxon>Actinomycetes</taxon>
        <taxon>Actinopolysporales</taxon>
        <taxon>Actinopolysporaceae</taxon>
        <taxon>Actinopolyspora</taxon>
        <taxon>Actinopolyspora alba group</taxon>
    </lineage>
</organism>
<evidence type="ECO:0000313" key="3">
    <source>
        <dbReference type="Proteomes" id="UP000198716"/>
    </source>
</evidence>
<dbReference type="CDD" id="cd00093">
    <property type="entry name" value="HTH_XRE"/>
    <property type="match status" value="1"/>
</dbReference>
<dbReference type="PROSITE" id="PS50943">
    <property type="entry name" value="HTH_CROC1"/>
    <property type="match status" value="1"/>
</dbReference>
<dbReference type="Proteomes" id="UP000198716">
    <property type="component" value="Unassembled WGS sequence"/>
</dbReference>
<dbReference type="AlphaFoldDB" id="A0A1I2C5X5"/>
<reference evidence="3" key="1">
    <citation type="submission" date="2016-10" db="EMBL/GenBank/DDBJ databases">
        <authorList>
            <person name="Varghese N."/>
            <person name="Submissions S."/>
        </authorList>
    </citation>
    <scope>NUCLEOTIDE SEQUENCE [LARGE SCALE GENOMIC DNA]</scope>
    <source>
        <strain evidence="3">DSM 45004</strain>
    </source>
</reference>
<dbReference type="InterPro" id="IPR001387">
    <property type="entry name" value="Cro/C1-type_HTH"/>
</dbReference>
<dbReference type="RefSeq" id="WP_092929803.1">
    <property type="nucleotide sequence ID" value="NZ_FOMZ01000019.1"/>
</dbReference>
<dbReference type="SMART" id="SM00530">
    <property type="entry name" value="HTH_XRE"/>
    <property type="match status" value="1"/>
</dbReference>
<dbReference type="SUPFAM" id="SSF47413">
    <property type="entry name" value="lambda repressor-like DNA-binding domains"/>
    <property type="match status" value="1"/>
</dbReference>
<accession>A0A1I2C5X5</accession>
<dbReference type="InterPro" id="IPR010982">
    <property type="entry name" value="Lambda_DNA-bd_dom_sf"/>
</dbReference>
<sequence length="279" mass="31210">MPTSPRAQALSKELKQARQERGLTVRALADMLGWSHARVSRIENAKQGITVEDVSTLLGYLRLESRDRDRLIKMTRDLNEPAWWEVHKGVNSQLASLIDAEQRALRITYVTPTLVPGLLQTRAYSRAVYEAAGFTDQEIDDAVAVRQHRQGIIERSSPTELVTYMDESVLQRPAGSRDTATEQLRYLTKVNERDNVSIRVLPLTVGVHVGLDGMFSVIAMPNGSSTVHIEAPNAGVLLSDPDDVRPYERMLTRLGESALSVADSMKLLSEYVRYHEDLS</sequence>
<feature type="domain" description="HTH cro/C1-type" evidence="1">
    <location>
        <begin position="14"/>
        <end position="68"/>
    </location>
</feature>
<proteinExistence type="predicted"/>
<protein>
    <submittedName>
        <fullName evidence="2">Helix-turn-helix domain-containing protein</fullName>
    </submittedName>
</protein>
<keyword evidence="3" id="KW-1185">Reference proteome</keyword>